<reference evidence="2" key="1">
    <citation type="submission" date="2019-12" db="EMBL/GenBank/DDBJ databases">
        <authorList>
            <person name="Cremers G."/>
        </authorList>
    </citation>
    <scope>NUCLEOTIDE SEQUENCE</scope>
    <source>
        <strain evidence="2">Mbul2</strain>
    </source>
</reference>
<organism evidence="2">
    <name type="scientific">Methylobacterium bullatum</name>
    <dbReference type="NCBI Taxonomy" id="570505"/>
    <lineage>
        <taxon>Bacteria</taxon>
        <taxon>Pseudomonadati</taxon>
        <taxon>Pseudomonadota</taxon>
        <taxon>Alphaproteobacteria</taxon>
        <taxon>Hyphomicrobiales</taxon>
        <taxon>Methylobacteriaceae</taxon>
        <taxon>Methylobacterium</taxon>
    </lineage>
</organism>
<gene>
    <name evidence="2" type="ORF">MBLL_04259</name>
</gene>
<dbReference type="EMBL" id="LR743511">
    <property type="protein sequence ID" value="CAA2145137.1"/>
    <property type="molecule type" value="Genomic_DNA"/>
</dbReference>
<keyword evidence="1" id="KW-0812">Transmembrane</keyword>
<sequence>MRASRILVRRRDFERFLAHAAPSFEEIAGRDARHPERAAVYGFALAPGGRDGGGDRRVVEVFYGTRHLEGRTEYVSRDGLPPRRHHRSVGEWGATLEYQRMDNGTVLCTLSPAGSENFRRHERTVFVEWIRATDRLRSKAMLERHWRLLASYMEVTSLEGEPTLTDRLRVGWVLFTRSRIVGKEYDAAPVRVWIWRLLTFAATVGLSGFLLALVQWIFSAPNPPP</sequence>
<protein>
    <submittedName>
        <fullName evidence="2">Uncharacterized protein</fullName>
    </submittedName>
</protein>
<evidence type="ECO:0000256" key="1">
    <source>
        <dbReference type="SAM" id="Phobius"/>
    </source>
</evidence>
<accession>A0A679KD01</accession>
<feature type="transmembrane region" description="Helical" evidence="1">
    <location>
        <begin position="193"/>
        <end position="218"/>
    </location>
</feature>
<name>A0A679KD01_9HYPH</name>
<proteinExistence type="predicted"/>
<keyword evidence="1" id="KW-1133">Transmembrane helix</keyword>
<keyword evidence="1" id="KW-0472">Membrane</keyword>
<evidence type="ECO:0000313" key="2">
    <source>
        <dbReference type="EMBL" id="CAA2145137.1"/>
    </source>
</evidence>
<dbReference type="AlphaFoldDB" id="A0A679KD01"/>